<comment type="function">
    <text evidence="4">Plays an important role in regulating the size of autophagosomes during the formation process.</text>
</comment>
<evidence type="ECO:0000256" key="6">
    <source>
        <dbReference type="SAM" id="MobiDB-lite"/>
    </source>
</evidence>
<dbReference type="SMART" id="SM00271">
    <property type="entry name" value="DnaJ"/>
    <property type="match status" value="1"/>
</dbReference>
<dbReference type="PANTHER" id="PTHR44303:SF2">
    <property type="entry name" value="DNAJ HOMOLOG SUBFAMILY C MEMBER 16"/>
    <property type="match status" value="1"/>
</dbReference>
<dbReference type="AlphaFoldDB" id="A0A7R8D1J7"/>
<feature type="transmembrane region" description="Helical" evidence="7">
    <location>
        <begin position="400"/>
        <end position="424"/>
    </location>
</feature>
<proteinExistence type="predicted"/>
<dbReference type="InterPro" id="IPR036249">
    <property type="entry name" value="Thioredoxin-like_sf"/>
</dbReference>
<dbReference type="SUPFAM" id="SSF52833">
    <property type="entry name" value="Thioredoxin-like"/>
    <property type="match status" value="1"/>
</dbReference>
<dbReference type="PANTHER" id="PTHR44303">
    <property type="entry name" value="DNAJ HOMOLOG SUBFAMILY C MEMBER 16"/>
    <property type="match status" value="1"/>
</dbReference>
<dbReference type="Proteomes" id="UP000675881">
    <property type="component" value="Chromosome 5"/>
</dbReference>
<protein>
    <recommendedName>
        <fullName evidence="2">DnaJ homolog subfamily C member 16</fullName>
    </recommendedName>
    <alternativeName>
        <fullName evidence="5">Endoplasmic reticulum DNA J domain-containing protein 8</fullName>
    </alternativeName>
</protein>
<keyword evidence="9" id="KW-1185">Reference proteome</keyword>
<evidence type="ECO:0000313" key="9">
    <source>
        <dbReference type="Proteomes" id="UP000675881"/>
    </source>
</evidence>
<evidence type="ECO:0000256" key="1">
    <source>
        <dbReference type="ARBA" id="ARBA00004163"/>
    </source>
</evidence>
<dbReference type="Gene3D" id="3.40.30.10">
    <property type="entry name" value="Glutaredoxin"/>
    <property type="match status" value="1"/>
</dbReference>
<sequence length="606" mass="69777">MPEIRKAYKSMAKTWHPDKSSDPEAEKRFVEITQAYELLSDPDRRRQYDNYGVTEDTPNFRKKHDYSTYERFEPFDAFNYFFDGRAFRFGFGGGGSNEGSHQSFHKVSITSKAYYSTVLPASNKQPYLILFYSDWCFTCSRIEPIWRRLIEELEPVGFGVAAVHTEHEKDLARKIGAKELPHLIMLMEGKEISIQNDLVSLLPPPDALLLFHENVETPTASFTMKELPLNTIQEIIDAHQFLQDSSEYELHQDALREFAGSFKSDRVRFAYVFMERQTEFVKAMEHANSNKEGEVQSPILEDNVVIVTWRKDPHKVRYEHLNKRWEYSSSGESNPSADELQRTLKRLLLASPGNDGILLPYDAEIKELMDEHAVSLFVRIANRMIETIETIRENITKDELLPALSIVVTIGFLIIASYVISYLVKMEEESVQRQLGAKGLKVDKKGKVVPELKIHELRAETYNGMVRLLKPGRNKTLMFGFIYIEKGTVMSLNGHRRYFCMYHAKHPEGSRKKVYQANNGSAGAFMGFDSDLDDSSENETDLESGNPPKKGPSHLLDSPDHLPIFEDQLLDGLQMWLDRLFEGSTYRYHINYWPEFPISPASFSSR</sequence>
<dbReference type="Gene3D" id="1.10.287.110">
    <property type="entry name" value="DnaJ domain"/>
    <property type="match status" value="1"/>
</dbReference>
<organism evidence="8 9">
    <name type="scientific">Lepeophtheirus salmonis</name>
    <name type="common">Salmon louse</name>
    <name type="synonym">Caligus salmonis</name>
    <dbReference type="NCBI Taxonomy" id="72036"/>
    <lineage>
        <taxon>Eukaryota</taxon>
        <taxon>Metazoa</taxon>
        <taxon>Ecdysozoa</taxon>
        <taxon>Arthropoda</taxon>
        <taxon>Crustacea</taxon>
        <taxon>Multicrustacea</taxon>
        <taxon>Hexanauplia</taxon>
        <taxon>Copepoda</taxon>
        <taxon>Siphonostomatoida</taxon>
        <taxon>Caligidae</taxon>
        <taxon>Lepeophtheirus</taxon>
    </lineage>
</organism>
<dbReference type="Pfam" id="PF00085">
    <property type="entry name" value="Thioredoxin"/>
    <property type="match status" value="1"/>
</dbReference>
<dbReference type="SUPFAM" id="SSF46565">
    <property type="entry name" value="Chaperone J-domain"/>
    <property type="match status" value="1"/>
</dbReference>
<dbReference type="PROSITE" id="PS50076">
    <property type="entry name" value="DNAJ_2"/>
    <property type="match status" value="1"/>
</dbReference>
<evidence type="ECO:0000256" key="5">
    <source>
        <dbReference type="ARBA" id="ARBA00035043"/>
    </source>
</evidence>
<dbReference type="EMBL" id="HG994584">
    <property type="protein sequence ID" value="CAF2950680.1"/>
    <property type="molecule type" value="Genomic_DNA"/>
</dbReference>
<reference evidence="8" key="1">
    <citation type="submission" date="2021-02" db="EMBL/GenBank/DDBJ databases">
        <authorList>
            <person name="Bekaert M."/>
        </authorList>
    </citation>
    <scope>NUCLEOTIDE SEQUENCE</scope>
    <source>
        <strain evidence="8">IoA-00</strain>
    </source>
</reference>
<keyword evidence="7" id="KW-0472">Membrane</keyword>
<feature type="region of interest" description="Disordered" evidence="6">
    <location>
        <begin position="528"/>
        <end position="557"/>
    </location>
</feature>
<dbReference type="PROSITE" id="PS51352">
    <property type="entry name" value="THIOREDOXIN_2"/>
    <property type="match status" value="1"/>
</dbReference>
<dbReference type="GO" id="GO:0005789">
    <property type="term" value="C:endoplasmic reticulum membrane"/>
    <property type="evidence" value="ECO:0007669"/>
    <property type="project" value="UniProtKB-SubCell"/>
</dbReference>
<evidence type="ECO:0000256" key="7">
    <source>
        <dbReference type="SAM" id="Phobius"/>
    </source>
</evidence>
<keyword evidence="7" id="KW-0812">Transmembrane</keyword>
<dbReference type="PRINTS" id="PR00625">
    <property type="entry name" value="JDOMAIN"/>
</dbReference>
<dbReference type="InterPro" id="IPR013766">
    <property type="entry name" value="Thioredoxin_domain"/>
</dbReference>
<gene>
    <name evidence="8" type="ORF">LSAA_9864</name>
</gene>
<feature type="region of interest" description="Disordered" evidence="6">
    <location>
        <begin position="1"/>
        <end position="25"/>
    </location>
</feature>
<comment type="subcellular location">
    <subcellularLocation>
        <location evidence="1">Endoplasmic reticulum membrane</location>
        <topology evidence="1">Single-pass type IV membrane protein</topology>
    </subcellularLocation>
</comment>
<evidence type="ECO:0000256" key="2">
    <source>
        <dbReference type="ARBA" id="ARBA00020921"/>
    </source>
</evidence>
<dbReference type="OrthoDB" id="10065037at2759"/>
<dbReference type="InterPro" id="IPR018253">
    <property type="entry name" value="DnaJ_domain_CS"/>
</dbReference>
<keyword evidence="3" id="KW-0072">Autophagy</keyword>
<dbReference type="InterPro" id="IPR052448">
    <property type="entry name" value="DnaJ_C16_autophagy_reg"/>
</dbReference>
<dbReference type="InterPro" id="IPR036869">
    <property type="entry name" value="J_dom_sf"/>
</dbReference>
<name>A0A7R8D1J7_LEPSM</name>
<evidence type="ECO:0000256" key="3">
    <source>
        <dbReference type="ARBA" id="ARBA00023006"/>
    </source>
</evidence>
<dbReference type="InterPro" id="IPR001623">
    <property type="entry name" value="DnaJ_domain"/>
</dbReference>
<evidence type="ECO:0000256" key="4">
    <source>
        <dbReference type="ARBA" id="ARBA00035002"/>
    </source>
</evidence>
<dbReference type="Pfam" id="PF00226">
    <property type="entry name" value="DnaJ"/>
    <property type="match status" value="1"/>
</dbReference>
<keyword evidence="7" id="KW-1133">Transmembrane helix</keyword>
<dbReference type="CDD" id="cd06257">
    <property type="entry name" value="DnaJ"/>
    <property type="match status" value="1"/>
</dbReference>
<dbReference type="GO" id="GO:0006914">
    <property type="term" value="P:autophagy"/>
    <property type="evidence" value="ECO:0007669"/>
    <property type="project" value="UniProtKB-KW"/>
</dbReference>
<feature type="compositionally biased region" description="Acidic residues" evidence="6">
    <location>
        <begin position="530"/>
        <end position="542"/>
    </location>
</feature>
<dbReference type="PROSITE" id="PS00636">
    <property type="entry name" value="DNAJ_1"/>
    <property type="match status" value="1"/>
</dbReference>
<evidence type="ECO:0000313" key="8">
    <source>
        <dbReference type="EMBL" id="CAF2950680.1"/>
    </source>
</evidence>
<accession>A0A7R8D1J7</accession>
<feature type="compositionally biased region" description="Basic and acidic residues" evidence="6">
    <location>
        <begin position="15"/>
        <end position="25"/>
    </location>
</feature>